<feature type="signal peptide" evidence="2">
    <location>
        <begin position="1"/>
        <end position="23"/>
    </location>
</feature>
<keyword evidence="1" id="KW-1133">Transmembrane helix</keyword>
<keyword evidence="1" id="KW-0812">Transmembrane</keyword>
<accession>A0A2B4SY87</accession>
<dbReference type="AlphaFoldDB" id="A0A2B4SY87"/>
<feature type="transmembrane region" description="Helical" evidence="1">
    <location>
        <begin position="454"/>
        <end position="474"/>
    </location>
</feature>
<protein>
    <recommendedName>
        <fullName evidence="5">G protein-coupled receptor</fullName>
    </recommendedName>
</protein>
<feature type="transmembrane region" description="Helical" evidence="1">
    <location>
        <begin position="284"/>
        <end position="302"/>
    </location>
</feature>
<evidence type="ECO:0008006" key="5">
    <source>
        <dbReference type="Google" id="ProtNLM"/>
    </source>
</evidence>
<dbReference type="Proteomes" id="UP000225706">
    <property type="component" value="Unassembled WGS sequence"/>
</dbReference>
<reference evidence="4" key="1">
    <citation type="journal article" date="2017" name="bioRxiv">
        <title>Comparative analysis of the genomes of Stylophora pistillata and Acropora digitifera provides evidence for extensive differences between species of corals.</title>
        <authorList>
            <person name="Voolstra C.R."/>
            <person name="Li Y."/>
            <person name="Liew Y.J."/>
            <person name="Baumgarten S."/>
            <person name="Zoccola D."/>
            <person name="Flot J.-F."/>
            <person name="Tambutte S."/>
            <person name="Allemand D."/>
            <person name="Aranda M."/>
        </authorList>
    </citation>
    <scope>NUCLEOTIDE SEQUENCE [LARGE SCALE GENOMIC DNA]</scope>
</reference>
<sequence length="632" mass="72750">MIELLPVLSSILLMLAVHEKTRPTEHVYDLVSSSPLFSMERHLLRESDCSLDLSDIAGEINPTTTSILESTALTVVSLQENGTCIIETICDPRVITFASKVVNCMNLTFCERNQSNGENIPLYLKLISEKPRRKRTPNPRLRCTLEFSNETEKRYRINTTVAFKVSEEAEIWEFIRSRRANHSRSRESSVLLELSKTLRLLPVAFYAPYVLTFFLPTRITQDHLGLQQINLEGVSPVSVRSAIGNCFISSESKERIVWAEVVTMICLRVLPSLALFIKTSFTQFTILLVVALCAVDCVNLLIKFAHTLFKGKRRKDELRRCETCYRVGDYRGMLRCQNLSLPERISFHLRKQPYLFLLFCNRCYEHLKKLCVHVSNFPSTFLGILWFFVSLFHKILVTIDYLLYELLKANHDLLLTTPSFTMILTSSDYRTSHNGHHWFYPNESVFFASFIESMTVLVITEFIHALIMSAFPILLLEKNLPYLICFCLSCHYCMDYYSAFSKKYQNLGWILFKQYNQPTAVTSRFSPVVIIPQELFDRACEELMPIRNSVCELLVGLIISLAPAYIVFVHAEVPEDHVLNGLTKFLSMLFPKIILSFRSTVHSKIETAATKIKVDKIIADWNISRAQHPHQD</sequence>
<keyword evidence="2" id="KW-0732">Signal</keyword>
<proteinExistence type="predicted"/>
<evidence type="ECO:0000256" key="1">
    <source>
        <dbReference type="SAM" id="Phobius"/>
    </source>
</evidence>
<evidence type="ECO:0000313" key="3">
    <source>
        <dbReference type="EMBL" id="PFX33532.1"/>
    </source>
</evidence>
<evidence type="ECO:0000256" key="2">
    <source>
        <dbReference type="SAM" id="SignalP"/>
    </source>
</evidence>
<dbReference type="EMBL" id="LSMT01000011">
    <property type="protein sequence ID" value="PFX33532.1"/>
    <property type="molecule type" value="Genomic_DNA"/>
</dbReference>
<name>A0A2B4SY87_STYPI</name>
<keyword evidence="4" id="KW-1185">Reference proteome</keyword>
<organism evidence="3 4">
    <name type="scientific">Stylophora pistillata</name>
    <name type="common">Smooth cauliflower coral</name>
    <dbReference type="NCBI Taxonomy" id="50429"/>
    <lineage>
        <taxon>Eukaryota</taxon>
        <taxon>Metazoa</taxon>
        <taxon>Cnidaria</taxon>
        <taxon>Anthozoa</taxon>
        <taxon>Hexacorallia</taxon>
        <taxon>Scleractinia</taxon>
        <taxon>Astrocoeniina</taxon>
        <taxon>Pocilloporidae</taxon>
        <taxon>Stylophora</taxon>
    </lineage>
</organism>
<evidence type="ECO:0000313" key="4">
    <source>
        <dbReference type="Proteomes" id="UP000225706"/>
    </source>
</evidence>
<comment type="caution">
    <text evidence="3">The sequence shown here is derived from an EMBL/GenBank/DDBJ whole genome shotgun (WGS) entry which is preliminary data.</text>
</comment>
<gene>
    <name evidence="3" type="ORF">AWC38_SpisGene1541</name>
</gene>
<feature type="chain" id="PRO_5012225419" description="G protein-coupled receptor" evidence="2">
    <location>
        <begin position="24"/>
        <end position="632"/>
    </location>
</feature>
<keyword evidence="1" id="KW-0472">Membrane</keyword>